<reference evidence="2 3" key="1">
    <citation type="submission" date="2019-05" db="EMBL/GenBank/DDBJ databases">
        <title>Another draft genome of Portunus trituberculatus and its Hox gene families provides insights of decapod evolution.</title>
        <authorList>
            <person name="Jeong J.-H."/>
            <person name="Song I."/>
            <person name="Kim S."/>
            <person name="Choi T."/>
            <person name="Kim D."/>
            <person name="Ryu S."/>
            <person name="Kim W."/>
        </authorList>
    </citation>
    <scope>NUCLEOTIDE SEQUENCE [LARGE SCALE GENOMIC DNA]</scope>
    <source>
        <tissue evidence="2">Muscle</tissue>
    </source>
</reference>
<dbReference type="OrthoDB" id="6435135at2759"/>
<name>A0A5B7H418_PORTR</name>
<dbReference type="Proteomes" id="UP000324222">
    <property type="component" value="Unassembled WGS sequence"/>
</dbReference>
<feature type="region of interest" description="Disordered" evidence="1">
    <location>
        <begin position="1"/>
        <end position="24"/>
    </location>
</feature>
<gene>
    <name evidence="2" type="ORF">E2C01_057673</name>
</gene>
<evidence type="ECO:0000313" key="2">
    <source>
        <dbReference type="EMBL" id="MPC63574.1"/>
    </source>
</evidence>
<keyword evidence="3" id="KW-1185">Reference proteome</keyword>
<comment type="caution">
    <text evidence="2">The sequence shown here is derived from an EMBL/GenBank/DDBJ whole genome shotgun (WGS) entry which is preliminary data.</text>
</comment>
<dbReference type="EMBL" id="VSRR010020991">
    <property type="protein sequence ID" value="MPC63574.1"/>
    <property type="molecule type" value="Genomic_DNA"/>
</dbReference>
<dbReference type="AlphaFoldDB" id="A0A5B7H418"/>
<protein>
    <submittedName>
        <fullName evidence="2">Uncharacterized protein</fullName>
    </submittedName>
</protein>
<evidence type="ECO:0000313" key="3">
    <source>
        <dbReference type="Proteomes" id="UP000324222"/>
    </source>
</evidence>
<sequence>MVHELDTAILTDEDPITKGNTGEVFPGSTSPLSLSVVGKILDLAFQEQNSIQDRHHNYLCPSYYTHVFINVTESSKYPGGSQSPGTPAQ</sequence>
<organism evidence="2 3">
    <name type="scientific">Portunus trituberculatus</name>
    <name type="common">Swimming crab</name>
    <name type="synonym">Neptunus trituberculatus</name>
    <dbReference type="NCBI Taxonomy" id="210409"/>
    <lineage>
        <taxon>Eukaryota</taxon>
        <taxon>Metazoa</taxon>
        <taxon>Ecdysozoa</taxon>
        <taxon>Arthropoda</taxon>
        <taxon>Crustacea</taxon>
        <taxon>Multicrustacea</taxon>
        <taxon>Malacostraca</taxon>
        <taxon>Eumalacostraca</taxon>
        <taxon>Eucarida</taxon>
        <taxon>Decapoda</taxon>
        <taxon>Pleocyemata</taxon>
        <taxon>Brachyura</taxon>
        <taxon>Eubrachyura</taxon>
        <taxon>Portunoidea</taxon>
        <taxon>Portunidae</taxon>
        <taxon>Portuninae</taxon>
        <taxon>Portunus</taxon>
    </lineage>
</organism>
<evidence type="ECO:0000256" key="1">
    <source>
        <dbReference type="SAM" id="MobiDB-lite"/>
    </source>
</evidence>
<proteinExistence type="predicted"/>
<accession>A0A5B7H418</accession>